<dbReference type="Proteomes" id="UP000627521">
    <property type="component" value="Unassembled WGS sequence"/>
</dbReference>
<protein>
    <submittedName>
        <fullName evidence="2">Uncharacterized protein</fullName>
    </submittedName>
</protein>
<name>A0ABR8LP82_9FLAO</name>
<evidence type="ECO:0000256" key="1">
    <source>
        <dbReference type="SAM" id="SignalP"/>
    </source>
</evidence>
<evidence type="ECO:0000313" key="2">
    <source>
        <dbReference type="EMBL" id="MBD3862025.1"/>
    </source>
</evidence>
<evidence type="ECO:0000313" key="3">
    <source>
        <dbReference type="Proteomes" id="UP000627521"/>
    </source>
</evidence>
<dbReference type="EMBL" id="JACXXH010000001">
    <property type="protein sequence ID" value="MBD3862025.1"/>
    <property type="molecule type" value="Genomic_DNA"/>
</dbReference>
<gene>
    <name evidence="2" type="ORF">IEG06_01085</name>
</gene>
<feature type="signal peptide" evidence="1">
    <location>
        <begin position="1"/>
        <end position="20"/>
    </location>
</feature>
<proteinExistence type="predicted"/>
<feature type="chain" id="PRO_5046266646" evidence="1">
    <location>
        <begin position="21"/>
        <end position="181"/>
    </location>
</feature>
<comment type="caution">
    <text evidence="2">The sequence shown here is derived from an EMBL/GenBank/DDBJ whole genome shotgun (WGS) entry which is preliminary data.</text>
</comment>
<reference evidence="2 3" key="1">
    <citation type="submission" date="2020-09" db="EMBL/GenBank/DDBJ databases">
        <title>Bacillus nautilus sp. nov., Chryseoglobus crepusculi sp. nov, and Psychrobacter noctis sp. nov., isolated from deep-sea sponges from the equatorial Atlantic.</title>
        <authorList>
            <person name="Stennett H.L."/>
            <person name="Williams S.E."/>
        </authorList>
    </citation>
    <scope>NUCLEOTIDE SEQUENCE [LARGE SCALE GENOMIC DNA]</scope>
    <source>
        <strain evidence="2 3">28M-24</strain>
    </source>
</reference>
<keyword evidence="3" id="KW-1185">Reference proteome</keyword>
<keyword evidence="1" id="KW-0732">Signal</keyword>
<accession>A0ABR8LP82</accession>
<organism evidence="2 3">
    <name type="scientific">Olleya marilimosa</name>
    <dbReference type="NCBI Taxonomy" id="272164"/>
    <lineage>
        <taxon>Bacteria</taxon>
        <taxon>Pseudomonadati</taxon>
        <taxon>Bacteroidota</taxon>
        <taxon>Flavobacteriia</taxon>
        <taxon>Flavobacteriales</taxon>
        <taxon>Flavobacteriaceae</taxon>
    </lineage>
</organism>
<dbReference type="RefSeq" id="WP_191098717.1">
    <property type="nucleotide sequence ID" value="NZ_JACXXF010000001.1"/>
</dbReference>
<sequence>MKNIFFVLTLFLVSAITVSAQEWIDYKSEELAFIAKYPEQPLQTLEVIDTKAGPLDMYMVMHVTTSESSNNVVYSVIKSTYPESQFEEVSEGYNDEVLDSAVQGAVGNVNGTLIFENKVTHNGYPGRSIKIEIDKAFIYMNAFLVDNMMFISQVICMKDKDENADIKRFMDSFDIIKVKED</sequence>